<dbReference type="OrthoDB" id="318819at2157"/>
<evidence type="ECO:0000313" key="2">
    <source>
        <dbReference type="EMBL" id="ELZ96044.1"/>
    </source>
</evidence>
<sequence length="235" mass="27006">MSTRERRVTLALKWHHLDNLSPAEIRDRFEEEGIGDYAKSTIRNYLNEKPKDEIIRQIEKKHADVRLQSAERYERLYQDARRDLETLAVGDDPVIAMVPKMESHQGEGDKRVSNWTFLAEDDPRRPEWATEHDRPIAFVDGVKHIQSGDEYPAGAERGGPPEYREAVVGLRRDQPDLQKRQFARREMAGYQDQKVEVLGGPDELNVNVDGEVDHTHGLDEGTQEIIEDLADDLKA</sequence>
<evidence type="ECO:0000256" key="1">
    <source>
        <dbReference type="SAM" id="MobiDB-lite"/>
    </source>
</evidence>
<comment type="caution">
    <text evidence="2">The sequence shown here is derived from an EMBL/GenBank/DDBJ whole genome shotgun (WGS) entry which is preliminary data.</text>
</comment>
<dbReference type="STRING" id="662479.C440_05622"/>
<protein>
    <submittedName>
        <fullName evidence="2">Uncharacterized protein</fullName>
    </submittedName>
</protein>
<dbReference type="Proteomes" id="UP000011550">
    <property type="component" value="Unassembled WGS sequence"/>
</dbReference>
<dbReference type="PATRIC" id="fig|662479.7.peg.1144"/>
<dbReference type="EMBL" id="AOLN01000009">
    <property type="protein sequence ID" value="ELZ96044.1"/>
    <property type="molecule type" value="Genomic_DNA"/>
</dbReference>
<evidence type="ECO:0000313" key="3">
    <source>
        <dbReference type="Proteomes" id="UP000011550"/>
    </source>
</evidence>
<dbReference type="RefSeq" id="WP_008319080.1">
    <property type="nucleotide sequence ID" value="NZ_AOLN01000009.1"/>
</dbReference>
<keyword evidence="3" id="KW-1185">Reference proteome</keyword>
<feature type="compositionally biased region" description="Acidic residues" evidence="1">
    <location>
        <begin position="221"/>
        <end position="235"/>
    </location>
</feature>
<name>M0IKT0_9EURY</name>
<reference evidence="2 3" key="1">
    <citation type="journal article" date="2014" name="PLoS Genet.">
        <title>Phylogenetically driven sequencing of extremely halophilic archaea reveals strategies for static and dynamic osmo-response.</title>
        <authorList>
            <person name="Becker E.A."/>
            <person name="Seitzer P.M."/>
            <person name="Tritt A."/>
            <person name="Larsen D."/>
            <person name="Krusor M."/>
            <person name="Yao A.I."/>
            <person name="Wu D."/>
            <person name="Madern D."/>
            <person name="Eisen J.A."/>
            <person name="Darling A.E."/>
            <person name="Facciotti M.T."/>
        </authorList>
    </citation>
    <scope>NUCLEOTIDE SEQUENCE [LARGE SCALE GENOMIC DNA]</scope>
    <source>
        <strain evidence="2 3">ATCC BAA-1512</strain>
    </source>
</reference>
<organism evidence="2 3">
    <name type="scientific">Haloferax mucosum ATCC BAA-1512</name>
    <dbReference type="NCBI Taxonomy" id="662479"/>
    <lineage>
        <taxon>Archaea</taxon>
        <taxon>Methanobacteriati</taxon>
        <taxon>Methanobacteriota</taxon>
        <taxon>Stenosarchaea group</taxon>
        <taxon>Halobacteria</taxon>
        <taxon>Halobacteriales</taxon>
        <taxon>Haloferacaceae</taxon>
        <taxon>Haloferax</taxon>
    </lineage>
</organism>
<feature type="region of interest" description="Disordered" evidence="1">
    <location>
        <begin position="214"/>
        <end position="235"/>
    </location>
</feature>
<gene>
    <name evidence="2" type="ORF">C440_05622</name>
</gene>
<dbReference type="AlphaFoldDB" id="M0IKT0"/>
<accession>M0IKT0</accession>
<proteinExistence type="predicted"/>